<dbReference type="EMBL" id="CAADHO010000012">
    <property type="protein sequence ID" value="VFQ46921.1"/>
    <property type="molecule type" value="Genomic_DNA"/>
</dbReference>
<dbReference type="Proteomes" id="UP000507962">
    <property type="component" value="Unassembled WGS sequence"/>
</dbReference>
<sequence>MATNASALEADIIKELQAEGFATDNEFARIERLAAALGRAVYKHMTLLDDTSGSPASKGHT</sequence>
<proteinExistence type="predicted"/>
<evidence type="ECO:0000313" key="1">
    <source>
        <dbReference type="EMBL" id="VFQ46921.1"/>
    </source>
</evidence>
<reference evidence="1 2" key="1">
    <citation type="submission" date="2019-03" db="EMBL/GenBank/DDBJ databases">
        <authorList>
            <person name="Nijsse B."/>
        </authorList>
    </citation>
    <scope>NUCLEOTIDE SEQUENCE [LARGE SCALE GENOMIC DNA]</scope>
    <source>
        <strain evidence="1">Desulfoluna butyratoxydans MSL71</strain>
    </source>
</reference>
<organism evidence="1 2">
    <name type="scientific">Desulfoluna butyratoxydans</name>
    <dbReference type="NCBI Taxonomy" id="231438"/>
    <lineage>
        <taxon>Bacteria</taxon>
        <taxon>Pseudomonadati</taxon>
        <taxon>Thermodesulfobacteriota</taxon>
        <taxon>Desulfobacteria</taxon>
        <taxon>Desulfobacterales</taxon>
        <taxon>Desulfolunaceae</taxon>
        <taxon>Desulfoluna</taxon>
    </lineage>
</organism>
<protein>
    <submittedName>
        <fullName evidence="1">Uncharacterized protein</fullName>
    </submittedName>
</protein>
<keyword evidence="2" id="KW-1185">Reference proteome</keyword>
<gene>
    <name evidence="1" type="ORF">MSL71_46030</name>
</gene>
<evidence type="ECO:0000313" key="2">
    <source>
        <dbReference type="Proteomes" id="UP000507962"/>
    </source>
</evidence>
<name>A0A4U8YSN4_9BACT</name>
<dbReference type="AlphaFoldDB" id="A0A4U8YSN4"/>
<dbReference type="RefSeq" id="WP_180145698.1">
    <property type="nucleotide sequence ID" value="NZ_CAADHO010000012.1"/>
</dbReference>
<accession>A0A4U8YSN4</accession>